<dbReference type="Gene3D" id="3.60.60.10">
    <property type="entry name" value="Penicillin V Acylase, Chain A"/>
    <property type="match status" value="1"/>
</dbReference>
<name>A0A2T0RXL0_9BACT</name>
<dbReference type="Pfam" id="PF02275">
    <property type="entry name" value="CBAH"/>
    <property type="match status" value="1"/>
</dbReference>
<dbReference type="SUPFAM" id="SSF56235">
    <property type="entry name" value="N-terminal nucleophile aminohydrolases (Ntn hydrolases)"/>
    <property type="match status" value="1"/>
</dbReference>
<dbReference type="Proteomes" id="UP000238375">
    <property type="component" value="Unassembled WGS sequence"/>
</dbReference>
<comment type="caution">
    <text evidence="4">The sequence shown here is derived from an EMBL/GenBank/DDBJ whole genome shotgun (WGS) entry which is preliminary data.</text>
</comment>
<gene>
    <name evidence="4" type="ORF">CLV58_13633</name>
</gene>
<evidence type="ECO:0000313" key="5">
    <source>
        <dbReference type="Proteomes" id="UP000238375"/>
    </source>
</evidence>
<evidence type="ECO:0000259" key="3">
    <source>
        <dbReference type="Pfam" id="PF02275"/>
    </source>
</evidence>
<dbReference type="GO" id="GO:0016787">
    <property type="term" value="F:hydrolase activity"/>
    <property type="evidence" value="ECO:0007669"/>
    <property type="project" value="UniProtKB-KW"/>
</dbReference>
<evidence type="ECO:0000313" key="4">
    <source>
        <dbReference type="EMBL" id="PRY25898.1"/>
    </source>
</evidence>
<dbReference type="InterPro" id="IPR052193">
    <property type="entry name" value="Peptidase_C59"/>
</dbReference>
<proteinExistence type="inferred from homology"/>
<dbReference type="PANTHER" id="PTHR35527">
    <property type="entry name" value="CHOLOYLGLYCINE HYDROLASE"/>
    <property type="match status" value="1"/>
</dbReference>
<feature type="domain" description="Choloylglycine hydrolase/NAAA C-terminal" evidence="3">
    <location>
        <begin position="2"/>
        <end position="356"/>
    </location>
</feature>
<keyword evidence="2 4" id="KW-0378">Hydrolase</keyword>
<dbReference type="RefSeq" id="WP_106140647.1">
    <property type="nucleotide sequence ID" value="NZ_PVTE01000036.1"/>
</dbReference>
<comment type="similarity">
    <text evidence="1">Belongs to the peptidase C59 family.</text>
</comment>
<keyword evidence="5" id="KW-1185">Reference proteome</keyword>
<sequence length="378" mass="42759">MCESFLLKSKQNDMVVGRSMEFVPYMLLPELKVVWHLVKVPAGTDFCSRMPVVQVSPKKEQQVGWTWQTKYRFIGISGFGKEVANLYSKLLGIGATYQTNVYCCEGVNEKGLSVGSLVYDNNMQWANGLGGGYDIYYAQFADYLLGLFATIDEIRNALTADKVSLFCPGEKFFQPIHFIAHDAVGESLIIEVDKQKITTYDVTYLSNNSLEFHAKVLDGPLFGYMTNAPKLDWHYTNLRQYLHLSPYDPARDANDTAKQLSHGEGMVGLPGDYSSPSRFLKLSTLLRFAERPDNLREAKLLANHILNAATIVQGVVFENQQATPKTPAIDHTSWVTVKELKDPKLYVRSYQSSPFEKAPYQKYDFSDFPNQITYDLLL</sequence>
<evidence type="ECO:0000256" key="1">
    <source>
        <dbReference type="ARBA" id="ARBA00006625"/>
    </source>
</evidence>
<dbReference type="PANTHER" id="PTHR35527:SF2">
    <property type="entry name" value="HYDROLASE"/>
    <property type="match status" value="1"/>
</dbReference>
<dbReference type="InterPro" id="IPR029132">
    <property type="entry name" value="CBAH/NAAA_C"/>
</dbReference>
<reference evidence="4 5" key="1">
    <citation type="submission" date="2018-03" db="EMBL/GenBank/DDBJ databases">
        <title>Genomic Encyclopedia of Archaeal and Bacterial Type Strains, Phase II (KMG-II): from individual species to whole genera.</title>
        <authorList>
            <person name="Goeker M."/>
        </authorList>
    </citation>
    <scope>NUCLEOTIDE SEQUENCE [LARGE SCALE GENOMIC DNA]</scope>
    <source>
        <strain evidence="4 5">DSM 28354</strain>
    </source>
</reference>
<protein>
    <submittedName>
        <fullName evidence="4">Choloylglycine hydrolase</fullName>
    </submittedName>
</protein>
<dbReference type="InterPro" id="IPR029055">
    <property type="entry name" value="Ntn_hydrolases_N"/>
</dbReference>
<organism evidence="4 5">
    <name type="scientific">Spirosoma oryzae</name>
    <dbReference type="NCBI Taxonomy" id="1469603"/>
    <lineage>
        <taxon>Bacteria</taxon>
        <taxon>Pseudomonadati</taxon>
        <taxon>Bacteroidota</taxon>
        <taxon>Cytophagia</taxon>
        <taxon>Cytophagales</taxon>
        <taxon>Cytophagaceae</taxon>
        <taxon>Spirosoma</taxon>
    </lineage>
</organism>
<dbReference type="AlphaFoldDB" id="A0A2T0RXL0"/>
<dbReference type="OrthoDB" id="9794717at2"/>
<accession>A0A2T0RXL0</accession>
<dbReference type="EMBL" id="PVTE01000036">
    <property type="protein sequence ID" value="PRY25898.1"/>
    <property type="molecule type" value="Genomic_DNA"/>
</dbReference>
<evidence type="ECO:0000256" key="2">
    <source>
        <dbReference type="ARBA" id="ARBA00022801"/>
    </source>
</evidence>